<keyword evidence="2" id="KW-0812">Transmembrane</keyword>
<proteinExistence type="predicted"/>
<evidence type="ECO:0000313" key="3">
    <source>
        <dbReference type="EMBL" id="ACE86324.1"/>
    </source>
</evidence>
<accession>B3PBP8</accession>
<feature type="compositionally biased region" description="Polar residues" evidence="1">
    <location>
        <begin position="1"/>
        <end position="30"/>
    </location>
</feature>
<keyword evidence="2" id="KW-1133">Transmembrane helix</keyword>
<dbReference type="HOGENOM" id="CLU_537150_0_0_6"/>
<dbReference type="KEGG" id="cja:CJA_1112"/>
<evidence type="ECO:0000256" key="1">
    <source>
        <dbReference type="SAM" id="MobiDB-lite"/>
    </source>
</evidence>
<dbReference type="RefSeq" id="WP_012486760.1">
    <property type="nucleotide sequence ID" value="NC_010995.1"/>
</dbReference>
<feature type="transmembrane region" description="Helical" evidence="2">
    <location>
        <begin position="349"/>
        <end position="367"/>
    </location>
</feature>
<dbReference type="Proteomes" id="UP000001036">
    <property type="component" value="Chromosome"/>
</dbReference>
<feature type="region of interest" description="Disordered" evidence="1">
    <location>
        <begin position="1"/>
        <end position="31"/>
    </location>
</feature>
<evidence type="ECO:0000313" key="4">
    <source>
        <dbReference type="Proteomes" id="UP000001036"/>
    </source>
</evidence>
<name>B3PBP8_CELJU</name>
<dbReference type="EMBL" id="CP000934">
    <property type="protein sequence ID" value="ACE86324.1"/>
    <property type="molecule type" value="Genomic_DNA"/>
</dbReference>
<sequence>MQTQAHAPAESSGQHLPHQQSTPLSTQPQASFDDARPLISQLKAAQAGMGASLHNRGLQSLQAKMVSGSSLQMKKAAATGSSSPVVQMGGWEWPSWLPWGKKKEDPYKDLSPQDRRLAQITDSIHEDERAADQLRRHGQHVDHEGLSNVGRLHAHRARVRDAADTPTSRTLLEKVDSVGGAGSFVGGQAVTLGNLLGDDKLGFGGAVTKASGEGVGVVGSLINAGIGIHDIATSKEQRGDKAIKGVGVAGSLASAAQSGASGLGTVSGLLPNVGGLSSVAGAASSVIAPAAIAKSGADVITGLATGGLAHYRSNKLAAMQNDYGNSQHGIAKYASDNQWTKAKANYGKAFGGALGVAGGAVLLAAGLSNPIGWGLLGGAAVVGLGLAAYKAYKKHQMGKKLKEDGNYRGMLAGNHIVVPDQVPRQGFGDYFKTESMRRNENVRGQIATHLAQSEGRRYSDDEPNESAQIVNYLGVKEARKASAFDRLLSGGDDEQQRAKAIAKGLDF</sequence>
<dbReference type="AlphaFoldDB" id="B3PBP8"/>
<keyword evidence="2" id="KW-0472">Membrane</keyword>
<reference evidence="3 4" key="1">
    <citation type="journal article" date="2008" name="J. Bacteriol.">
        <title>Insights into plant cell wall degradation from the genome sequence of the soil bacterium Cellvibrio japonicus.</title>
        <authorList>
            <person name="Deboy R.T."/>
            <person name="Mongodin E.F."/>
            <person name="Fouts D.E."/>
            <person name="Tailford L.E."/>
            <person name="Khouri H."/>
            <person name="Emerson J.B."/>
            <person name="Mohamoud Y."/>
            <person name="Watkins K."/>
            <person name="Henrissat B."/>
            <person name="Gilbert H.J."/>
            <person name="Nelson K.E."/>
        </authorList>
    </citation>
    <scope>NUCLEOTIDE SEQUENCE [LARGE SCALE GENOMIC DNA]</scope>
    <source>
        <strain evidence="3 4">Ueda107</strain>
    </source>
</reference>
<keyword evidence="4" id="KW-1185">Reference proteome</keyword>
<evidence type="ECO:0000256" key="2">
    <source>
        <dbReference type="SAM" id="Phobius"/>
    </source>
</evidence>
<organism evidence="3 4">
    <name type="scientific">Cellvibrio japonicus (strain Ueda107)</name>
    <name type="common">Pseudomonas fluorescens subsp. cellulosa</name>
    <dbReference type="NCBI Taxonomy" id="498211"/>
    <lineage>
        <taxon>Bacteria</taxon>
        <taxon>Pseudomonadati</taxon>
        <taxon>Pseudomonadota</taxon>
        <taxon>Gammaproteobacteria</taxon>
        <taxon>Cellvibrionales</taxon>
        <taxon>Cellvibrionaceae</taxon>
        <taxon>Cellvibrio</taxon>
    </lineage>
</organism>
<protein>
    <submittedName>
        <fullName evidence="3">Uncharacterized protein</fullName>
    </submittedName>
</protein>
<dbReference type="STRING" id="498211.CJA_1112"/>
<feature type="transmembrane region" description="Helical" evidence="2">
    <location>
        <begin position="373"/>
        <end position="392"/>
    </location>
</feature>
<gene>
    <name evidence="3" type="ordered locus">CJA_1112</name>
</gene>